<gene>
    <name evidence="1" type="ORF">CH338_30940</name>
</gene>
<dbReference type="EMBL" id="NPEU01000975">
    <property type="protein sequence ID" value="RAI26116.1"/>
    <property type="molecule type" value="Genomic_DNA"/>
</dbReference>
<comment type="caution">
    <text evidence="1">The sequence shown here is derived from an EMBL/GenBank/DDBJ whole genome shotgun (WGS) entry which is preliminary data.</text>
</comment>
<feature type="non-terminal residue" evidence="1">
    <location>
        <position position="175"/>
    </location>
</feature>
<organism evidence="1 2">
    <name type="scientific">Rhodoplanes elegans</name>
    <dbReference type="NCBI Taxonomy" id="29408"/>
    <lineage>
        <taxon>Bacteria</taxon>
        <taxon>Pseudomonadati</taxon>
        <taxon>Pseudomonadota</taxon>
        <taxon>Alphaproteobacteria</taxon>
        <taxon>Hyphomicrobiales</taxon>
        <taxon>Nitrobacteraceae</taxon>
        <taxon>Rhodoplanes</taxon>
    </lineage>
</organism>
<evidence type="ECO:0000313" key="2">
    <source>
        <dbReference type="Proteomes" id="UP000248863"/>
    </source>
</evidence>
<protein>
    <submittedName>
        <fullName evidence="1">Protein norD</fullName>
    </submittedName>
</protein>
<accession>A0A327JKG0</accession>
<reference evidence="1 2" key="1">
    <citation type="submission" date="2017-07" db="EMBL/GenBank/DDBJ databases">
        <title>Draft Genome Sequences of Select Purple Nonsulfur Bacteria.</title>
        <authorList>
            <person name="Lasarre B."/>
            <person name="Mckinlay J.B."/>
        </authorList>
    </citation>
    <scope>NUCLEOTIDE SEQUENCE [LARGE SCALE GENOMIC DNA]</scope>
    <source>
        <strain evidence="1 2">DSM 11907</strain>
    </source>
</reference>
<dbReference type="Proteomes" id="UP000248863">
    <property type="component" value="Unassembled WGS sequence"/>
</dbReference>
<name>A0A327JKG0_9BRAD</name>
<dbReference type="AlphaFoldDB" id="A0A327JKG0"/>
<proteinExistence type="predicted"/>
<sequence>LAGAGARKFGHRLGWRQRIGLGEERLEQPGRDAATLFLPERIALYPDHDLNVALYRWLAAWFAVVTLDTLDEPDLLRRDLLLLRRARTTVQRVLKTFPGLAEPYRVLCLATAAARPARPLPRTEQEMEQIVLALLGAVDPPRDSLWLAVTADGPLPPHGPVGYQPLMPCPLWGDA</sequence>
<evidence type="ECO:0000313" key="1">
    <source>
        <dbReference type="EMBL" id="RAI26116.1"/>
    </source>
</evidence>
<keyword evidence="2" id="KW-1185">Reference proteome</keyword>
<feature type="non-terminal residue" evidence="1">
    <location>
        <position position="1"/>
    </location>
</feature>